<comment type="caution">
    <text evidence="2">The sequence shown here is derived from an EMBL/GenBank/DDBJ whole genome shotgun (WGS) entry which is preliminary data.</text>
</comment>
<gene>
    <name evidence="2" type="ORF">A2Y62_07390</name>
</gene>
<feature type="coiled-coil region" evidence="1">
    <location>
        <begin position="158"/>
        <end position="185"/>
    </location>
</feature>
<sequence>MSEEDTIWQTEEGKYFVEIEEYFSKKRTFPTYLSVKEWFLVKFWYNEGIPVAIIKKAIDKLALREDFVEKRISLFNCSGEVTKQWKDFKKVMVNRTITKVGEEETKMDATYVCKHIDFLLQALQRITEGIKEESLSLVPVFEKTMKNLTKLKDKYSTQEITAIELEELEIKLTELENTMIKKILDNLPVHIFNKMLEDAKETFSRYDTIIGKAAYKKTLDTYLKKSLLSQFDIPRFSIYFDILQKDISKE</sequence>
<dbReference type="AlphaFoldDB" id="A0A1F5VVJ8"/>
<dbReference type="EMBL" id="MFGW01000060">
    <property type="protein sequence ID" value="OGF67368.1"/>
    <property type="molecule type" value="Genomic_DNA"/>
</dbReference>
<evidence type="ECO:0000313" key="2">
    <source>
        <dbReference type="EMBL" id="OGF67368.1"/>
    </source>
</evidence>
<reference evidence="2 3" key="1">
    <citation type="journal article" date="2016" name="Nat. Commun.">
        <title>Thousands of microbial genomes shed light on interconnected biogeochemical processes in an aquifer system.</title>
        <authorList>
            <person name="Anantharaman K."/>
            <person name="Brown C.T."/>
            <person name="Hug L.A."/>
            <person name="Sharon I."/>
            <person name="Castelle C.J."/>
            <person name="Probst A.J."/>
            <person name="Thomas B.C."/>
            <person name="Singh A."/>
            <person name="Wilkins M.J."/>
            <person name="Karaoz U."/>
            <person name="Brodie E.L."/>
            <person name="Williams K.H."/>
            <person name="Hubbard S.S."/>
            <person name="Banfield J.F."/>
        </authorList>
    </citation>
    <scope>NUCLEOTIDE SEQUENCE [LARGE SCALE GENOMIC DNA]</scope>
</reference>
<proteinExistence type="predicted"/>
<name>A0A1F5VVJ8_9BACT</name>
<accession>A0A1F5VVJ8</accession>
<dbReference type="Proteomes" id="UP000178943">
    <property type="component" value="Unassembled WGS sequence"/>
</dbReference>
<evidence type="ECO:0000313" key="3">
    <source>
        <dbReference type="Proteomes" id="UP000178943"/>
    </source>
</evidence>
<protein>
    <submittedName>
        <fullName evidence="2">Uncharacterized protein</fullName>
    </submittedName>
</protein>
<keyword evidence="1" id="KW-0175">Coiled coil</keyword>
<evidence type="ECO:0000256" key="1">
    <source>
        <dbReference type="SAM" id="Coils"/>
    </source>
</evidence>
<organism evidence="2 3">
    <name type="scientific">Candidatus Fischerbacteria bacterium RBG_13_37_8</name>
    <dbReference type="NCBI Taxonomy" id="1817863"/>
    <lineage>
        <taxon>Bacteria</taxon>
        <taxon>Candidatus Fischeribacteriota</taxon>
    </lineage>
</organism>